<dbReference type="PANTHER" id="PTHR11721">
    <property type="entry name" value="60S RIBOSOMAL PROTEIN L27A"/>
    <property type="match status" value="1"/>
</dbReference>
<dbReference type="PANTHER" id="PTHR11721:SF3">
    <property type="entry name" value="LARGE RIBOSOMAL SUBUNIT PROTEIN UL15"/>
    <property type="match status" value="1"/>
</dbReference>
<evidence type="ECO:0000313" key="7">
    <source>
        <dbReference type="EMBL" id="THH17563.1"/>
    </source>
</evidence>
<dbReference type="SUPFAM" id="SSF52080">
    <property type="entry name" value="Ribosomal proteins L15p and L18e"/>
    <property type="match status" value="1"/>
</dbReference>
<keyword evidence="3 4" id="KW-0687">Ribonucleoprotein</keyword>
<feature type="region of interest" description="Disordered" evidence="5">
    <location>
        <begin position="737"/>
        <end position="806"/>
    </location>
</feature>
<comment type="similarity">
    <text evidence="1 4">Belongs to the universal ribosomal protein uL15 family.</text>
</comment>
<protein>
    <recommendedName>
        <fullName evidence="6">RING-type domain-containing protein</fullName>
    </recommendedName>
</protein>
<dbReference type="GO" id="GO:0022625">
    <property type="term" value="C:cytosolic large ribosomal subunit"/>
    <property type="evidence" value="ECO:0007669"/>
    <property type="project" value="TreeGrafter"/>
</dbReference>
<dbReference type="Pfam" id="PF13920">
    <property type="entry name" value="zf-C3HC4_3"/>
    <property type="match status" value="1"/>
</dbReference>
<name>A0A4V3XFH9_9AGAM</name>
<reference evidence="7 8" key="1">
    <citation type="submission" date="2019-02" db="EMBL/GenBank/DDBJ databases">
        <title>Genome sequencing of the rare red list fungi Bondarzewia mesenterica.</title>
        <authorList>
            <person name="Buettner E."/>
            <person name="Kellner H."/>
        </authorList>
    </citation>
    <scope>NUCLEOTIDE SEQUENCE [LARGE SCALE GENOMIC DNA]</scope>
    <source>
        <strain evidence="7 8">DSM 108281</strain>
    </source>
</reference>
<proteinExistence type="inferred from homology"/>
<dbReference type="InterPro" id="IPR036227">
    <property type="entry name" value="Ribosomal_uL15/eL18_sf"/>
</dbReference>
<comment type="caution">
    <text evidence="7">The sequence shown here is derived from an EMBL/GenBank/DDBJ whole genome shotgun (WGS) entry which is preliminary data.</text>
</comment>
<feature type="region of interest" description="Disordered" evidence="5">
    <location>
        <begin position="1"/>
        <end position="42"/>
    </location>
</feature>
<feature type="compositionally biased region" description="Polar residues" evidence="5">
    <location>
        <begin position="769"/>
        <end position="784"/>
    </location>
</feature>
<dbReference type="SMART" id="SM00184">
    <property type="entry name" value="RING"/>
    <property type="match status" value="1"/>
</dbReference>
<keyword evidence="2 4" id="KW-0689">Ribosomal protein</keyword>
<feature type="region of interest" description="Disordered" evidence="5">
    <location>
        <begin position="561"/>
        <end position="582"/>
    </location>
</feature>
<evidence type="ECO:0000256" key="1">
    <source>
        <dbReference type="ARBA" id="ARBA00007320"/>
    </source>
</evidence>
<dbReference type="Proteomes" id="UP000310158">
    <property type="component" value="Unassembled WGS sequence"/>
</dbReference>
<feature type="domain" description="RING-type" evidence="6">
    <location>
        <begin position="600"/>
        <end position="729"/>
    </location>
</feature>
<organism evidence="7 8">
    <name type="scientific">Bondarzewia mesenterica</name>
    <dbReference type="NCBI Taxonomy" id="1095465"/>
    <lineage>
        <taxon>Eukaryota</taxon>
        <taxon>Fungi</taxon>
        <taxon>Dikarya</taxon>
        <taxon>Basidiomycota</taxon>
        <taxon>Agaricomycotina</taxon>
        <taxon>Agaricomycetes</taxon>
        <taxon>Russulales</taxon>
        <taxon>Bondarzewiaceae</taxon>
        <taxon>Bondarzewia</taxon>
    </lineage>
</organism>
<keyword evidence="8" id="KW-1185">Reference proteome</keyword>
<dbReference type="PROSITE" id="PS00475">
    <property type="entry name" value="RIBOSOMAL_L15"/>
    <property type="match status" value="1"/>
</dbReference>
<dbReference type="AlphaFoldDB" id="A0A4V3XFH9"/>
<dbReference type="Gene3D" id="3.100.10.10">
    <property type="match status" value="1"/>
</dbReference>
<gene>
    <name evidence="7" type="ORF">EW146_g3284</name>
</gene>
<dbReference type="InterPro" id="IPR030878">
    <property type="entry name" value="Ribosomal_uL15"/>
</dbReference>
<sequence>MPTHLSKTRKHRGHVSAGHGRVGKHRKHPGGRGLAGGQHHHRTNFDKYHPGYFGKVGMRYYHYTANKDYNSIINVDKLWTLVPEEQKKGLTADSELVPVVDVTRHGYTKILGNGLLPNLPIIVKARFVSSKAESKIKAAGGVPVWEDSHEIYIYALLTKLYALGRGLCENPSSSFPTMSSLSIWYSQRYPTWNRTRRLRTAPFLAQTDTNTSRQATAMASNPSDGGAILINMGNVADTSQDKKRDTLFGPNIGIVSGGPEWASKGGDSHATLDELTPEIVKSWVEKSKQTVHPTTTLQALVNLKRPTLKLSPLEMNPSDDPTHPESHHHHALEFEYDCDAPKCGIYVHVVLSSAQKSDDDTSSNPMVYESVFDGGFGKLLTLEDGATLELGRFEHRPESHAATTVTVFPTIPEHLQSQSFSTPDASDPAVDAANHERRRRFHGIHFRKRTHGGSVSGPALAVVDAETTPAVDDAEKIMEVKEKDSEHGVRVVIRLVALDEEGKELSSANEQSTYLHVVRFGPVPPSDQEDTRPWVVKVVKREATIGPHAFHLHEIYGLSSSSESHNATPPVPSPTSTQTHTYPPVALPAPVHEDEPSSECLLCLSSPREVVLLPCRHLVACKECAVNMIEFGAGGTIVHADSEPAPGSESAAVAGEPHDATEAAGNETHVNNSEGDENTNTNGAPAGEQAEGAVAQPTAPVPAAVQPIAPVPHIPRRKRRAKGWFCPVCRQPYTSLLRITTNPPSSDKDGKRTSTSSDGAHPLAVDTVTPASPTPVTESASSRGFSRPSFLRGLSLGGARPEASVV</sequence>
<dbReference type="HAMAP" id="MF_01341">
    <property type="entry name" value="Ribosomal_uL15"/>
    <property type="match status" value="1"/>
</dbReference>
<evidence type="ECO:0000256" key="4">
    <source>
        <dbReference type="RuleBase" id="RU003888"/>
    </source>
</evidence>
<accession>A0A4V3XFH9</accession>
<feature type="compositionally biased region" description="Polar residues" evidence="5">
    <location>
        <begin position="668"/>
        <end position="683"/>
    </location>
</feature>
<dbReference type="InterPro" id="IPR001841">
    <property type="entry name" value="Znf_RING"/>
</dbReference>
<evidence type="ECO:0000256" key="3">
    <source>
        <dbReference type="ARBA" id="ARBA00023274"/>
    </source>
</evidence>
<dbReference type="Gene3D" id="3.30.40.10">
    <property type="entry name" value="Zinc/RING finger domain, C3HC4 (zinc finger)"/>
    <property type="match status" value="1"/>
</dbReference>
<dbReference type="GO" id="GO:0006412">
    <property type="term" value="P:translation"/>
    <property type="evidence" value="ECO:0007669"/>
    <property type="project" value="InterPro"/>
</dbReference>
<feature type="compositionally biased region" description="Basic residues" evidence="5">
    <location>
        <begin position="21"/>
        <end position="30"/>
    </location>
</feature>
<dbReference type="GO" id="GO:0003735">
    <property type="term" value="F:structural constituent of ribosome"/>
    <property type="evidence" value="ECO:0007669"/>
    <property type="project" value="InterPro"/>
</dbReference>
<evidence type="ECO:0000256" key="5">
    <source>
        <dbReference type="SAM" id="MobiDB-lite"/>
    </source>
</evidence>
<feature type="compositionally biased region" description="Basic residues" evidence="5">
    <location>
        <begin position="1"/>
        <end position="14"/>
    </location>
</feature>
<dbReference type="Pfam" id="PF00828">
    <property type="entry name" value="Ribosomal_L27A"/>
    <property type="match status" value="1"/>
</dbReference>
<dbReference type="EMBL" id="SGPL01000106">
    <property type="protein sequence ID" value="THH17563.1"/>
    <property type="molecule type" value="Genomic_DNA"/>
</dbReference>
<feature type="region of interest" description="Disordered" evidence="5">
    <location>
        <begin position="666"/>
        <end position="714"/>
    </location>
</feature>
<evidence type="ECO:0000256" key="2">
    <source>
        <dbReference type="ARBA" id="ARBA00022980"/>
    </source>
</evidence>
<dbReference type="InterPro" id="IPR013083">
    <property type="entry name" value="Znf_RING/FYVE/PHD"/>
</dbReference>
<feature type="compositionally biased region" description="Low complexity" evidence="5">
    <location>
        <begin position="693"/>
        <end position="708"/>
    </location>
</feature>
<dbReference type="InterPro" id="IPR021131">
    <property type="entry name" value="Ribosomal_uL15/eL18"/>
</dbReference>
<evidence type="ECO:0000313" key="8">
    <source>
        <dbReference type="Proteomes" id="UP000310158"/>
    </source>
</evidence>
<dbReference type="OrthoDB" id="1711136at2759"/>
<dbReference type="InterPro" id="IPR001196">
    <property type="entry name" value="Ribosomal_uL15_CS"/>
</dbReference>
<evidence type="ECO:0000259" key="6">
    <source>
        <dbReference type="SMART" id="SM00184"/>
    </source>
</evidence>